<protein>
    <recommendedName>
        <fullName evidence="3">Secreted protein</fullName>
    </recommendedName>
</protein>
<keyword evidence="2" id="KW-1185">Reference proteome</keyword>
<dbReference type="EMBL" id="JAUZMY010000051">
    <property type="protein sequence ID" value="MEE2041470.1"/>
    <property type="molecule type" value="Genomic_DNA"/>
</dbReference>
<evidence type="ECO:0000313" key="2">
    <source>
        <dbReference type="Proteomes" id="UP001356095"/>
    </source>
</evidence>
<accession>A0ABU7KGV3</accession>
<organism evidence="1 2">
    <name type="scientific">Nocardiopsis codii</name>
    <dbReference type="NCBI Taxonomy" id="3065942"/>
    <lineage>
        <taxon>Bacteria</taxon>
        <taxon>Bacillati</taxon>
        <taxon>Actinomycetota</taxon>
        <taxon>Actinomycetes</taxon>
        <taxon>Streptosporangiales</taxon>
        <taxon>Nocardiopsidaceae</taxon>
        <taxon>Nocardiopsis</taxon>
    </lineage>
</organism>
<proteinExistence type="predicted"/>
<evidence type="ECO:0008006" key="3">
    <source>
        <dbReference type="Google" id="ProtNLM"/>
    </source>
</evidence>
<name>A0ABU7KGV3_9ACTN</name>
<comment type="caution">
    <text evidence="1">The sequence shown here is derived from an EMBL/GenBank/DDBJ whole genome shotgun (WGS) entry which is preliminary data.</text>
</comment>
<reference evidence="1 2" key="1">
    <citation type="submission" date="2023-08" db="EMBL/GenBank/DDBJ databases">
        <authorList>
            <person name="Girao M."/>
            <person name="Carvalho M.F."/>
        </authorList>
    </citation>
    <scope>NUCLEOTIDE SEQUENCE [LARGE SCALE GENOMIC DNA]</scope>
    <source>
        <strain evidence="1 2">CT-R113</strain>
    </source>
</reference>
<evidence type="ECO:0000313" key="1">
    <source>
        <dbReference type="EMBL" id="MEE2041470.1"/>
    </source>
</evidence>
<gene>
    <name evidence="1" type="ORF">Q8791_30040</name>
</gene>
<dbReference type="RefSeq" id="WP_330095226.1">
    <property type="nucleotide sequence ID" value="NZ_JAUZMY010000051.1"/>
</dbReference>
<dbReference type="Proteomes" id="UP001356095">
    <property type="component" value="Unassembled WGS sequence"/>
</dbReference>
<sequence>MIGTNALLVLASSASCEVTSSSGARSASTSCESRDCAVTVSGAQGDGDLWEQGNTTIGYRIRLADDQEADVRVTVQEGAHRESDEATLVPGDSTQVGGYSVTYVEHTGDAASFDFTWQD</sequence>